<evidence type="ECO:0000313" key="2">
    <source>
        <dbReference type="Proteomes" id="UP001061282"/>
    </source>
</evidence>
<dbReference type="RefSeq" id="WP_271266885.1">
    <property type="nucleotide sequence ID" value="NZ_JAMGZJ010000069.1"/>
</dbReference>
<proteinExistence type="predicted"/>
<sequence>MPCNVAGIAKNEATTIKGSASISAQRITCQPQAIRIALGSVTVEHLRLALLKVKEVVEREQCR</sequence>
<reference evidence="1" key="1">
    <citation type="submission" date="2022-05" db="EMBL/GenBank/DDBJ databases">
        <title>Description of a novel species of Leclercia; Leclercia tamurae and the Proposal for a Novel Genus Silvania gen. nov. Containing Two Novel Species Silvania hatchlandensis sp. nov. and Silvania confinis sp. nov. Isolated from the Rhizosphere of Oak.</title>
        <authorList>
            <person name="Maddock D.W."/>
            <person name="Brady C.L."/>
            <person name="Denman S."/>
            <person name="Arnold D."/>
        </authorList>
    </citation>
    <scope>NUCLEOTIDE SEQUENCE</scope>
    <source>
        <strain evidence="1">H4N4</strain>
    </source>
</reference>
<comment type="caution">
    <text evidence="1">The sequence shown here is derived from an EMBL/GenBank/DDBJ whole genome shotgun (WGS) entry which is preliminary data.</text>
</comment>
<dbReference type="Proteomes" id="UP001061282">
    <property type="component" value="Unassembled WGS sequence"/>
</dbReference>
<dbReference type="EMBL" id="JAMGZJ010000069">
    <property type="protein sequence ID" value="MCU6668286.1"/>
    <property type="molecule type" value="Genomic_DNA"/>
</dbReference>
<organism evidence="1 2">
    <name type="scientific">Silvania confinis</name>
    <dbReference type="NCBI Taxonomy" id="2926470"/>
    <lineage>
        <taxon>Bacteria</taxon>
        <taxon>Pseudomonadati</taxon>
        <taxon>Pseudomonadota</taxon>
        <taxon>Gammaproteobacteria</taxon>
        <taxon>Enterobacterales</taxon>
        <taxon>Enterobacteriaceae</taxon>
        <taxon>Silvania</taxon>
    </lineage>
</organism>
<name>A0A9J6QFW6_9ENTR</name>
<gene>
    <name evidence="1" type="ORF">M8013_05885</name>
</gene>
<accession>A0A9J6QFW6</accession>
<keyword evidence="2" id="KW-1185">Reference proteome</keyword>
<protein>
    <submittedName>
        <fullName evidence="1">Uncharacterized protein</fullName>
    </submittedName>
</protein>
<dbReference type="AlphaFoldDB" id="A0A9J6QFW6"/>
<evidence type="ECO:0000313" key="1">
    <source>
        <dbReference type="EMBL" id="MCU6668286.1"/>
    </source>
</evidence>